<name>A0ABQ8WTQ7_PENCH</name>
<gene>
    <name evidence="1" type="ORF">N7505_000328</name>
</gene>
<protein>
    <submittedName>
        <fullName evidence="1">Uncharacterized protein</fullName>
    </submittedName>
</protein>
<organism evidence="1 2">
    <name type="scientific">Penicillium chrysogenum</name>
    <name type="common">Penicillium notatum</name>
    <dbReference type="NCBI Taxonomy" id="5076"/>
    <lineage>
        <taxon>Eukaryota</taxon>
        <taxon>Fungi</taxon>
        <taxon>Dikarya</taxon>
        <taxon>Ascomycota</taxon>
        <taxon>Pezizomycotina</taxon>
        <taxon>Eurotiomycetes</taxon>
        <taxon>Eurotiomycetidae</taxon>
        <taxon>Eurotiales</taxon>
        <taxon>Aspergillaceae</taxon>
        <taxon>Penicillium</taxon>
        <taxon>Penicillium chrysogenum species complex</taxon>
    </lineage>
</organism>
<sequence>MATGLDRDMDLMSESNTFLSSKSGRIKATSLVRFIIVVSSRLAPPPIANTSEAELTFLQLFAPRFFLSNPRFFQTSNLNVLYHLKRGIHLCCRLVAR</sequence>
<reference evidence="1 2" key="1">
    <citation type="journal article" date="2023" name="IMA Fungus">
        <title>Comparative genomic study of the Penicillium genus elucidates a diverse pangenome and 15 lateral gene transfer events.</title>
        <authorList>
            <person name="Petersen C."/>
            <person name="Sorensen T."/>
            <person name="Nielsen M.R."/>
            <person name="Sondergaard T.E."/>
            <person name="Sorensen J.L."/>
            <person name="Fitzpatrick D.A."/>
            <person name="Frisvad J.C."/>
            <person name="Nielsen K.L."/>
        </authorList>
    </citation>
    <scope>NUCLEOTIDE SEQUENCE [LARGE SCALE GENOMIC DNA]</scope>
    <source>
        <strain evidence="1 2">IBT 3361</strain>
    </source>
</reference>
<keyword evidence="2" id="KW-1185">Reference proteome</keyword>
<proteinExistence type="predicted"/>
<evidence type="ECO:0000313" key="2">
    <source>
        <dbReference type="Proteomes" id="UP001220256"/>
    </source>
</evidence>
<comment type="caution">
    <text evidence="1">The sequence shown here is derived from an EMBL/GenBank/DDBJ whole genome shotgun (WGS) entry which is preliminary data.</text>
</comment>
<dbReference type="Proteomes" id="UP001220256">
    <property type="component" value="Unassembled WGS sequence"/>
</dbReference>
<dbReference type="EMBL" id="JAPVEB010000001">
    <property type="protein sequence ID" value="KAJ5282348.1"/>
    <property type="molecule type" value="Genomic_DNA"/>
</dbReference>
<accession>A0ABQ8WTQ7</accession>
<evidence type="ECO:0000313" key="1">
    <source>
        <dbReference type="EMBL" id="KAJ5282348.1"/>
    </source>
</evidence>